<dbReference type="SMART" id="SM00460">
    <property type="entry name" value="TGc"/>
    <property type="match status" value="1"/>
</dbReference>
<dbReference type="SUPFAM" id="SSF54001">
    <property type="entry name" value="Cysteine proteinases"/>
    <property type="match status" value="1"/>
</dbReference>
<protein>
    <submittedName>
        <fullName evidence="2">Transglutaminase</fullName>
    </submittedName>
</protein>
<keyword evidence="3" id="KW-1185">Reference proteome</keyword>
<organism evidence="2 3">
    <name type="scientific">Limoniibacter endophyticus</name>
    <dbReference type="NCBI Taxonomy" id="1565040"/>
    <lineage>
        <taxon>Bacteria</taxon>
        <taxon>Pseudomonadati</taxon>
        <taxon>Pseudomonadota</taxon>
        <taxon>Alphaproteobacteria</taxon>
        <taxon>Hyphomicrobiales</taxon>
        <taxon>Bartonellaceae</taxon>
        <taxon>Limoniibacter</taxon>
    </lineage>
</organism>
<dbReference type="AlphaFoldDB" id="A0A8J3DH31"/>
<dbReference type="Gene3D" id="3.10.620.30">
    <property type="match status" value="1"/>
</dbReference>
<dbReference type="InterPro" id="IPR002931">
    <property type="entry name" value="Transglutaminase-like"/>
</dbReference>
<dbReference type="Proteomes" id="UP000641137">
    <property type="component" value="Unassembled WGS sequence"/>
</dbReference>
<dbReference type="RefSeq" id="WP_189489438.1">
    <property type="nucleotide sequence ID" value="NZ_BMZO01000004.1"/>
</dbReference>
<name>A0A8J3DH31_9HYPH</name>
<evidence type="ECO:0000313" key="3">
    <source>
        <dbReference type="Proteomes" id="UP000641137"/>
    </source>
</evidence>
<proteinExistence type="predicted"/>
<accession>A0A8J3DH31</accession>
<reference evidence="2" key="1">
    <citation type="journal article" date="2014" name="Int. J. Syst. Evol. Microbiol.">
        <title>Complete genome sequence of Corynebacterium casei LMG S-19264T (=DSM 44701T), isolated from a smear-ripened cheese.</title>
        <authorList>
            <consortium name="US DOE Joint Genome Institute (JGI-PGF)"/>
            <person name="Walter F."/>
            <person name="Albersmeier A."/>
            <person name="Kalinowski J."/>
            <person name="Ruckert C."/>
        </authorList>
    </citation>
    <scope>NUCLEOTIDE SEQUENCE</scope>
    <source>
        <strain evidence="2">KCTC 42097</strain>
    </source>
</reference>
<feature type="domain" description="Transglutaminase-like" evidence="1">
    <location>
        <begin position="157"/>
        <end position="223"/>
    </location>
</feature>
<dbReference type="PANTHER" id="PTHR33490">
    <property type="entry name" value="BLR5614 PROTEIN-RELATED"/>
    <property type="match status" value="1"/>
</dbReference>
<gene>
    <name evidence="2" type="ORF">GCM10010136_15790</name>
</gene>
<reference evidence="2" key="2">
    <citation type="submission" date="2020-09" db="EMBL/GenBank/DDBJ databases">
        <authorList>
            <person name="Sun Q."/>
            <person name="Kim S."/>
        </authorList>
    </citation>
    <scope>NUCLEOTIDE SEQUENCE</scope>
    <source>
        <strain evidence="2">KCTC 42097</strain>
    </source>
</reference>
<dbReference type="InterPro" id="IPR038765">
    <property type="entry name" value="Papain-like_cys_pep_sf"/>
</dbReference>
<evidence type="ECO:0000259" key="1">
    <source>
        <dbReference type="SMART" id="SM00460"/>
    </source>
</evidence>
<dbReference type="PANTHER" id="PTHR33490:SF12">
    <property type="entry name" value="BLL5557 PROTEIN"/>
    <property type="match status" value="1"/>
</dbReference>
<comment type="caution">
    <text evidence="2">The sequence shown here is derived from an EMBL/GenBank/DDBJ whole genome shotgun (WGS) entry which is preliminary data.</text>
</comment>
<dbReference type="Pfam" id="PF01841">
    <property type="entry name" value="Transglut_core"/>
    <property type="match status" value="1"/>
</dbReference>
<sequence length="304" mass="34457">MLIRVGYEISIVVEQPTALYAYLGIHPERRGDIRWYRPKETAVNEFIDNHGNACQRMVVEPGETVLAYDALVEDDGRLDAFDGDAEQVAPADIPSYCIPYLLGSRYCETDRLTPIAWQLFGHYEKGADRVKAVCDFVHERLHFSYGYARSTRTAMEAYDERIGVCRDFAHLAIAFCRALNIPARYVNGYMGDIGVEPDPAPMDYNAWFEAYLGGKWYTFDPRHNCRRIGRIIVARGRDAADVPLLNTFGPHTLNRFEVWTHEHFGALPVDLDLPVRRSRTATRYGPAGRSPYDLGIGTNVTSLL</sequence>
<dbReference type="Gene3D" id="2.60.40.2250">
    <property type="match status" value="1"/>
</dbReference>
<dbReference type="EMBL" id="BMZO01000004">
    <property type="protein sequence ID" value="GHC69692.1"/>
    <property type="molecule type" value="Genomic_DNA"/>
</dbReference>
<evidence type="ECO:0000313" key="2">
    <source>
        <dbReference type="EMBL" id="GHC69692.1"/>
    </source>
</evidence>